<dbReference type="AlphaFoldDB" id="H1Q0C4"/>
<proteinExistence type="predicted"/>
<dbReference type="HOGENOM" id="CLU_027055_0_0_10"/>
<keyword evidence="1" id="KW-0812">Transmembrane</keyword>
<name>H1Q0C4_9BACT</name>
<protein>
    <submittedName>
        <fullName evidence="2">Uncharacterized protein</fullName>
    </submittedName>
</protein>
<accession>H1Q0C4</accession>
<dbReference type="Proteomes" id="UP000016023">
    <property type="component" value="Unassembled WGS sequence"/>
</dbReference>
<evidence type="ECO:0000256" key="1">
    <source>
        <dbReference type="SAM" id="Phobius"/>
    </source>
</evidence>
<dbReference type="PANTHER" id="PTHR47197:SF3">
    <property type="entry name" value="DIHYDRO-HEME D1 DEHYDROGENASE"/>
    <property type="match status" value="1"/>
</dbReference>
<organism evidence="2 3">
    <name type="scientific">Prevotella micans F0438</name>
    <dbReference type="NCBI Taxonomy" id="883158"/>
    <lineage>
        <taxon>Bacteria</taxon>
        <taxon>Pseudomonadati</taxon>
        <taxon>Bacteroidota</taxon>
        <taxon>Bacteroidia</taxon>
        <taxon>Bacteroidales</taxon>
        <taxon>Prevotellaceae</taxon>
        <taxon>Prevotella</taxon>
    </lineage>
</organism>
<dbReference type="PANTHER" id="PTHR47197">
    <property type="entry name" value="PROTEIN NIRF"/>
    <property type="match status" value="1"/>
</dbReference>
<dbReference type="SUPFAM" id="SSF51004">
    <property type="entry name" value="C-terminal (heme d1) domain of cytochrome cd1-nitrite reductase"/>
    <property type="match status" value="1"/>
</dbReference>
<dbReference type="Pfam" id="PF16819">
    <property type="entry name" value="DUF5074"/>
    <property type="match status" value="1"/>
</dbReference>
<keyword evidence="1" id="KW-1133">Transmembrane helix</keyword>
<dbReference type="EMBL" id="AGWK01000010">
    <property type="protein sequence ID" value="EHO74045.1"/>
    <property type="molecule type" value="Genomic_DNA"/>
</dbReference>
<dbReference type="STRING" id="883158.HMPREF9140_00362"/>
<keyword evidence="3" id="KW-1185">Reference proteome</keyword>
<comment type="caution">
    <text evidence="2">The sequence shown here is derived from an EMBL/GenBank/DDBJ whole genome shotgun (WGS) entry which is preliminary data.</text>
</comment>
<reference evidence="2 3" key="1">
    <citation type="submission" date="2011-12" db="EMBL/GenBank/DDBJ databases">
        <title>The Genome Sequence of Prevotella micans F0438.</title>
        <authorList>
            <consortium name="The Broad Institute Genome Sequencing Platform"/>
            <person name="Earl A."/>
            <person name="Ward D."/>
            <person name="Feldgarden M."/>
            <person name="Gevers D."/>
            <person name="Izard J."/>
            <person name="Baranova O.V."/>
            <person name="Blanton J.M."/>
            <person name="Wade W.G."/>
            <person name="Dewhirst F.E."/>
            <person name="Young S.K."/>
            <person name="Zeng Q."/>
            <person name="Gargeya S."/>
            <person name="Fitzgerald M."/>
            <person name="Haas B."/>
            <person name="Abouelleil A."/>
            <person name="Alvarado L."/>
            <person name="Arachchi H.M."/>
            <person name="Berlin A."/>
            <person name="Chapman S.B."/>
            <person name="Gearin G."/>
            <person name="Goldberg J."/>
            <person name="Griggs A."/>
            <person name="Gujja S."/>
            <person name="Hansen M."/>
            <person name="Heiman D."/>
            <person name="Howarth C."/>
            <person name="Larimer J."/>
            <person name="Lui A."/>
            <person name="MacDonald P.J.P."/>
            <person name="McCowen C."/>
            <person name="Montmayeur A."/>
            <person name="Murphy C."/>
            <person name="Neiman D."/>
            <person name="Pearson M."/>
            <person name="Priest M."/>
            <person name="Roberts A."/>
            <person name="Saif S."/>
            <person name="Shea T."/>
            <person name="Sisk P."/>
            <person name="Stolte C."/>
            <person name="Sykes S."/>
            <person name="Wortman J."/>
            <person name="Nusbaum C."/>
            <person name="Birren B."/>
        </authorList>
    </citation>
    <scope>NUCLEOTIDE SEQUENCE [LARGE SCALE GENOMIC DNA]</scope>
    <source>
        <strain evidence="2 3">F0438</strain>
    </source>
</reference>
<keyword evidence="1" id="KW-0472">Membrane</keyword>
<evidence type="ECO:0000313" key="3">
    <source>
        <dbReference type="Proteomes" id="UP000016023"/>
    </source>
</evidence>
<dbReference type="InterPro" id="IPR051200">
    <property type="entry name" value="Host-pathogen_enzymatic-act"/>
</dbReference>
<feature type="transmembrane region" description="Helical" evidence="1">
    <location>
        <begin position="21"/>
        <end position="44"/>
    </location>
</feature>
<dbReference type="InterPro" id="IPR031815">
    <property type="entry name" value="DUF5074"/>
</dbReference>
<evidence type="ECO:0000313" key="2">
    <source>
        <dbReference type="EMBL" id="EHO74045.1"/>
    </source>
</evidence>
<dbReference type="eggNOG" id="COG3391">
    <property type="taxonomic scope" value="Bacteria"/>
</dbReference>
<dbReference type="Gene3D" id="2.130.10.10">
    <property type="entry name" value="YVTN repeat-like/Quinoprotein amine dehydrogenase"/>
    <property type="match status" value="1"/>
</dbReference>
<dbReference type="InterPro" id="IPR015943">
    <property type="entry name" value="WD40/YVTN_repeat-like_dom_sf"/>
</dbReference>
<gene>
    <name evidence="2" type="ORF">HMPREF9140_00362</name>
</gene>
<sequence length="663" mass="73583">MNIMLELDTLLDYMYKMNYKIVASRTSGAILVVAIALTMISIAGCRDDEIVVRPEHNDTGGPIASKHTGLYVLNEGNMGSNKATLDYLDFSTGVYSRNIYPSRNPREAMELGDVGNDIKVYGGSLWIVVNQSNKVEVTDARTAVSRGRVEVPNCRYMAFKDGFAYVSSYVGRINSKSVLGAIYKIDTLSLRVVDRCIVGYQPEEICVVGNKLYVANSGGYNPMQGMAYDRRVSIIDLRTFKVNGEIDVAPNLFRLRTDKHGNVWVSSRGDYASTPSRLYKISNDRVESMFDIPVTDFDFLGDSLVYQNEKELGVIDIRTSRILTRQLAHMPAGESVQTPYGVIVDASNGNIYVMDATNYVSSGRLFCFDQQGAYKWSVRTGDIPGHACFAERKVDVPSVVPPASGSAYISAVDEYVPAPGQFINVLPAVDADDNVDSVLKKCTATLKGGFDGMISLGGFGGYITFHFDHPIRNISGEPDLLIKGNAMVGASEPGIVMVSKDENRNGLPDDQWFELKGSADTDSVGKVTFGYRITYTENPMRDIPWTDSRGVSGTVPRNEFHKQEYFPMWLHGQLTFEGTLLPRNGYRNSFWVLSAFRFGYVDNLPTDEGSSFDIDWAIDSHRNPVHLDQIDFVRVYNAQNQVCGWLGETSTEVRGAKDLHYLN</sequence>
<dbReference type="InterPro" id="IPR011048">
    <property type="entry name" value="Haem_d1_sf"/>
</dbReference>
<dbReference type="PATRIC" id="fig|883158.3.peg.376"/>